<organism evidence="2 3">
    <name type="scientific">Elysia marginata</name>
    <dbReference type="NCBI Taxonomy" id="1093978"/>
    <lineage>
        <taxon>Eukaryota</taxon>
        <taxon>Metazoa</taxon>
        <taxon>Spiralia</taxon>
        <taxon>Lophotrochozoa</taxon>
        <taxon>Mollusca</taxon>
        <taxon>Gastropoda</taxon>
        <taxon>Heterobranchia</taxon>
        <taxon>Euthyneura</taxon>
        <taxon>Panpulmonata</taxon>
        <taxon>Sacoglossa</taxon>
        <taxon>Placobranchoidea</taxon>
        <taxon>Plakobranchidae</taxon>
        <taxon>Elysia</taxon>
    </lineage>
</organism>
<accession>A0AAV4J0D8</accession>
<sequence length="110" mass="12711">MVCWRWLSRWLSVKGQGENGVEKFVIRSQAFVELMLGGEEKRWEWGMSPDQQVADAKYYCRVEDGDSGEDNYDHDDDDDDDDFDDDDDNNDDDFDDNGDGAVILMLVVML</sequence>
<name>A0AAV4J0D8_9GAST</name>
<evidence type="ECO:0000313" key="3">
    <source>
        <dbReference type="Proteomes" id="UP000762676"/>
    </source>
</evidence>
<comment type="caution">
    <text evidence="2">The sequence shown here is derived from an EMBL/GenBank/DDBJ whole genome shotgun (WGS) entry which is preliminary data.</text>
</comment>
<evidence type="ECO:0000313" key="2">
    <source>
        <dbReference type="EMBL" id="GFS14947.1"/>
    </source>
</evidence>
<reference evidence="2 3" key="1">
    <citation type="journal article" date="2021" name="Elife">
        <title>Chloroplast acquisition without the gene transfer in kleptoplastic sea slugs, Plakobranchus ocellatus.</title>
        <authorList>
            <person name="Maeda T."/>
            <person name="Takahashi S."/>
            <person name="Yoshida T."/>
            <person name="Shimamura S."/>
            <person name="Takaki Y."/>
            <person name="Nagai Y."/>
            <person name="Toyoda A."/>
            <person name="Suzuki Y."/>
            <person name="Arimoto A."/>
            <person name="Ishii H."/>
            <person name="Satoh N."/>
            <person name="Nishiyama T."/>
            <person name="Hasebe M."/>
            <person name="Maruyama T."/>
            <person name="Minagawa J."/>
            <person name="Obokata J."/>
            <person name="Shigenobu S."/>
        </authorList>
    </citation>
    <scope>NUCLEOTIDE SEQUENCE [LARGE SCALE GENOMIC DNA]</scope>
</reference>
<protein>
    <submittedName>
        <fullName evidence="2">Uncharacterized protein</fullName>
    </submittedName>
</protein>
<feature type="region of interest" description="Disordered" evidence="1">
    <location>
        <begin position="63"/>
        <end position="98"/>
    </location>
</feature>
<dbReference type="Proteomes" id="UP000762676">
    <property type="component" value="Unassembled WGS sequence"/>
</dbReference>
<dbReference type="EMBL" id="BMAT01006559">
    <property type="protein sequence ID" value="GFS14947.1"/>
    <property type="molecule type" value="Genomic_DNA"/>
</dbReference>
<dbReference type="AlphaFoldDB" id="A0AAV4J0D8"/>
<gene>
    <name evidence="2" type="ORF">ElyMa_003174500</name>
</gene>
<keyword evidence="3" id="KW-1185">Reference proteome</keyword>
<evidence type="ECO:0000256" key="1">
    <source>
        <dbReference type="SAM" id="MobiDB-lite"/>
    </source>
</evidence>
<proteinExistence type="predicted"/>
<feature type="compositionally biased region" description="Acidic residues" evidence="1">
    <location>
        <begin position="65"/>
        <end position="98"/>
    </location>
</feature>